<dbReference type="CDD" id="cd00586">
    <property type="entry name" value="4HBT"/>
    <property type="match status" value="1"/>
</dbReference>
<evidence type="ECO:0008006" key="3">
    <source>
        <dbReference type="Google" id="ProtNLM"/>
    </source>
</evidence>
<dbReference type="GO" id="GO:0047617">
    <property type="term" value="F:fatty acyl-CoA hydrolase activity"/>
    <property type="evidence" value="ECO:0007669"/>
    <property type="project" value="TreeGrafter"/>
</dbReference>
<reference evidence="1" key="1">
    <citation type="submission" date="2021-01" db="EMBL/GenBank/DDBJ databases">
        <authorList>
            <person name="Kaushik A."/>
        </authorList>
    </citation>
    <scope>NUCLEOTIDE SEQUENCE</scope>
    <source>
        <strain evidence="1">AG6-10EEA</strain>
    </source>
</reference>
<gene>
    <name evidence="1" type="ORF">RDB_LOCUS90344</name>
</gene>
<proteinExistence type="predicted"/>
<dbReference type="Pfam" id="PF13279">
    <property type="entry name" value="4HBT_2"/>
    <property type="match status" value="1"/>
</dbReference>
<comment type="caution">
    <text evidence="1">The sequence shown here is derived from an EMBL/GenBank/DDBJ whole genome shotgun (WGS) entry which is preliminary data.</text>
</comment>
<dbReference type="EMBL" id="CAJMXA010002498">
    <property type="protein sequence ID" value="CAE6482038.1"/>
    <property type="molecule type" value="Genomic_DNA"/>
</dbReference>
<accession>A0A8H3H5L1</accession>
<dbReference type="SUPFAM" id="SSF54637">
    <property type="entry name" value="Thioesterase/thiol ester dehydrase-isomerase"/>
    <property type="match status" value="1"/>
</dbReference>
<dbReference type="InterPro" id="IPR050563">
    <property type="entry name" value="4-hydroxybenzoyl-CoA_TE"/>
</dbReference>
<sequence length="245" mass="27476">MVYQAAGRSVLRARLGFSSNSIRLMCLGNSLQVKPSITTPPSIIEISRNRNYSKPSTAERAQTGVSEDIRGQEDPFAEARILAREYAKEHGYDLTSTWEENVAWGHLDSFRHLTVHQDNVHYVRFFETSRMHMMYLIGLDIDGAKGGKAMLEGHGVSIILKSIDVKFKRPVTYPDNLVIMQRPHNTSPSRFTLSAVAYSLAQRAPVATSEAVCVWYDYDVWGKCDVDESSGLGLAIAKRAHKQEK</sequence>
<dbReference type="PANTHER" id="PTHR31793:SF39">
    <property type="entry name" value="THIOESTERASE_THIOL ESTER DEHYDRASE-ISOMERASE"/>
    <property type="match status" value="1"/>
</dbReference>
<protein>
    <recommendedName>
        <fullName evidence="3">Thioesterase domain-containing protein</fullName>
    </recommendedName>
</protein>
<evidence type="ECO:0000313" key="1">
    <source>
        <dbReference type="EMBL" id="CAE6482038.1"/>
    </source>
</evidence>
<dbReference type="PANTHER" id="PTHR31793">
    <property type="entry name" value="4-HYDROXYBENZOYL-COA THIOESTERASE FAMILY MEMBER"/>
    <property type="match status" value="1"/>
</dbReference>
<name>A0A8H3H5L1_9AGAM</name>
<dbReference type="InterPro" id="IPR029069">
    <property type="entry name" value="HotDog_dom_sf"/>
</dbReference>
<dbReference type="Proteomes" id="UP000663853">
    <property type="component" value="Unassembled WGS sequence"/>
</dbReference>
<organism evidence="1 2">
    <name type="scientific">Rhizoctonia solani</name>
    <dbReference type="NCBI Taxonomy" id="456999"/>
    <lineage>
        <taxon>Eukaryota</taxon>
        <taxon>Fungi</taxon>
        <taxon>Dikarya</taxon>
        <taxon>Basidiomycota</taxon>
        <taxon>Agaricomycotina</taxon>
        <taxon>Agaricomycetes</taxon>
        <taxon>Cantharellales</taxon>
        <taxon>Ceratobasidiaceae</taxon>
        <taxon>Rhizoctonia</taxon>
    </lineage>
</organism>
<dbReference type="Gene3D" id="3.10.129.10">
    <property type="entry name" value="Hotdog Thioesterase"/>
    <property type="match status" value="1"/>
</dbReference>
<dbReference type="AlphaFoldDB" id="A0A8H3H5L1"/>
<evidence type="ECO:0000313" key="2">
    <source>
        <dbReference type="Proteomes" id="UP000663853"/>
    </source>
</evidence>